<evidence type="ECO:0000259" key="4">
    <source>
        <dbReference type="SMART" id="SM00822"/>
    </source>
</evidence>
<dbReference type="PANTHER" id="PTHR43639">
    <property type="entry name" value="OXIDOREDUCTASE, SHORT-CHAIN DEHYDROGENASE/REDUCTASE FAMILY (AFU_ORTHOLOGUE AFUA_5G02870)"/>
    <property type="match status" value="1"/>
</dbReference>
<dbReference type="RefSeq" id="WP_138747959.1">
    <property type="nucleotide sequence ID" value="NZ_VCLB01000004.1"/>
</dbReference>
<evidence type="ECO:0000256" key="1">
    <source>
        <dbReference type="ARBA" id="ARBA00006484"/>
    </source>
</evidence>
<evidence type="ECO:0000256" key="2">
    <source>
        <dbReference type="ARBA" id="ARBA00022857"/>
    </source>
</evidence>
<accession>A0A5C4JSV3</accession>
<dbReference type="AlphaFoldDB" id="A0A5C4JSV3"/>
<dbReference type="Proteomes" id="UP000307874">
    <property type="component" value="Unassembled WGS sequence"/>
</dbReference>
<proteinExistence type="inferred from homology"/>
<name>A0A5C4JSV3_9HYPH</name>
<dbReference type="GO" id="GO:0016491">
    <property type="term" value="F:oxidoreductase activity"/>
    <property type="evidence" value="ECO:0007669"/>
    <property type="project" value="UniProtKB-KW"/>
</dbReference>
<protein>
    <submittedName>
        <fullName evidence="5">SDR family oxidoreductase</fullName>
    </submittedName>
</protein>
<dbReference type="InterPro" id="IPR002347">
    <property type="entry name" value="SDR_fam"/>
</dbReference>
<evidence type="ECO:0000313" key="5">
    <source>
        <dbReference type="EMBL" id="TNB48254.1"/>
    </source>
</evidence>
<dbReference type="InterPro" id="IPR057326">
    <property type="entry name" value="KR_dom"/>
</dbReference>
<dbReference type="EMBL" id="VCLB01000004">
    <property type="protein sequence ID" value="TNB48254.1"/>
    <property type="molecule type" value="Genomic_DNA"/>
</dbReference>
<dbReference type="PANTHER" id="PTHR43639:SF1">
    <property type="entry name" value="SHORT-CHAIN DEHYDROGENASE_REDUCTASE FAMILY PROTEIN"/>
    <property type="match status" value="1"/>
</dbReference>
<dbReference type="SUPFAM" id="SSF51735">
    <property type="entry name" value="NAD(P)-binding Rossmann-fold domains"/>
    <property type="match status" value="1"/>
</dbReference>
<evidence type="ECO:0000313" key="6">
    <source>
        <dbReference type="Proteomes" id="UP000307874"/>
    </source>
</evidence>
<reference evidence="5 6" key="2">
    <citation type="submission" date="2019-06" db="EMBL/GenBank/DDBJ databases">
        <title>Martelella lutilitoris sp. nov., isolated from a tidal mudflat.</title>
        <authorList>
            <person name="Kim Y.-J."/>
        </authorList>
    </citation>
    <scope>NUCLEOTIDE SEQUENCE [LARGE SCALE GENOMIC DNA]</scope>
    <source>
        <strain evidence="5 6">GH2-6</strain>
    </source>
</reference>
<dbReference type="PRINTS" id="PR00081">
    <property type="entry name" value="GDHRDH"/>
</dbReference>
<dbReference type="Pfam" id="PF13561">
    <property type="entry name" value="adh_short_C2"/>
    <property type="match status" value="1"/>
</dbReference>
<organism evidence="5 6">
    <name type="scientific">Martelella lutilitoris</name>
    <dbReference type="NCBI Taxonomy" id="2583532"/>
    <lineage>
        <taxon>Bacteria</taxon>
        <taxon>Pseudomonadati</taxon>
        <taxon>Pseudomonadota</taxon>
        <taxon>Alphaproteobacteria</taxon>
        <taxon>Hyphomicrobiales</taxon>
        <taxon>Aurantimonadaceae</taxon>
        <taxon>Martelella</taxon>
    </lineage>
</organism>
<gene>
    <name evidence="5" type="ORF">FF124_07920</name>
</gene>
<dbReference type="FunFam" id="3.40.50.720:FF:000374">
    <property type="entry name" value="3-oxoacyl-(Acyl-carrier-protein) reductase"/>
    <property type="match status" value="1"/>
</dbReference>
<keyword evidence="3" id="KW-0560">Oxidoreductase</keyword>
<dbReference type="Gene3D" id="3.40.50.720">
    <property type="entry name" value="NAD(P)-binding Rossmann-like Domain"/>
    <property type="match status" value="1"/>
</dbReference>
<keyword evidence="6" id="KW-1185">Reference proteome</keyword>
<comment type="caution">
    <text evidence="5">The sequence shown here is derived from an EMBL/GenBank/DDBJ whole genome shotgun (WGS) entry which is preliminary data.</text>
</comment>
<dbReference type="SMART" id="SM00822">
    <property type="entry name" value="PKS_KR"/>
    <property type="match status" value="1"/>
</dbReference>
<reference evidence="5 6" key="1">
    <citation type="submission" date="2019-05" db="EMBL/GenBank/DDBJ databases">
        <authorList>
            <person name="Lee S.D."/>
        </authorList>
    </citation>
    <scope>NUCLEOTIDE SEQUENCE [LARGE SCALE GENOMIC DNA]</scope>
    <source>
        <strain evidence="5 6">GH2-6</strain>
    </source>
</reference>
<comment type="similarity">
    <text evidence="1">Belongs to the short-chain dehydrogenases/reductases (SDR) family.</text>
</comment>
<dbReference type="InterPro" id="IPR036291">
    <property type="entry name" value="NAD(P)-bd_dom_sf"/>
</dbReference>
<keyword evidence="2" id="KW-0521">NADP</keyword>
<sequence>MTFENTTDGRRPVAIITGGSRGLGRSTVLSLAKQGVSTIFTYRSNREEADKVLALAEAAGSRSVALKLDTAEPAGFVRFFEEVRDALAQVGAGRFDYLVNNAGTGLHKPIEATTEAELDALYNIHFKGVFLLTQALLPLMNDGGRIVNVSSGLTRFSFAGSAAYAAMKGAVEVLTRYLARELGERGIAANTVAPGAIATDFSGGMVRDNPEVNAMVAGNTALGRAGEPEDIGPMIAALLQPANRWVNGQRIEVSGGMLL</sequence>
<evidence type="ECO:0000256" key="3">
    <source>
        <dbReference type="ARBA" id="ARBA00023002"/>
    </source>
</evidence>
<dbReference type="PRINTS" id="PR00080">
    <property type="entry name" value="SDRFAMILY"/>
</dbReference>
<feature type="domain" description="Ketoreductase" evidence="4">
    <location>
        <begin position="12"/>
        <end position="200"/>
    </location>
</feature>
<dbReference type="OrthoDB" id="9803333at2"/>